<evidence type="ECO:0000313" key="2">
    <source>
        <dbReference type="Proteomes" id="UP000183997"/>
    </source>
</evidence>
<dbReference type="AlphaFoldDB" id="A0A1M6RDM0"/>
<proteinExistence type="predicted"/>
<protein>
    <submittedName>
        <fullName evidence="1">Putative motility protein</fullName>
    </submittedName>
</protein>
<dbReference type="EMBL" id="FRAR01000010">
    <property type="protein sequence ID" value="SHK30490.1"/>
    <property type="molecule type" value="Genomic_DNA"/>
</dbReference>
<dbReference type="InterPro" id="IPR025906">
    <property type="entry name" value="YjfB_motility"/>
</dbReference>
<organism evidence="1 2">
    <name type="scientific">Desulforamulus aeronauticus DSM 10349</name>
    <dbReference type="NCBI Taxonomy" id="1121421"/>
    <lineage>
        <taxon>Bacteria</taxon>
        <taxon>Bacillati</taxon>
        <taxon>Bacillota</taxon>
        <taxon>Clostridia</taxon>
        <taxon>Eubacteriales</taxon>
        <taxon>Peptococcaceae</taxon>
        <taxon>Desulforamulus</taxon>
    </lineage>
</organism>
<keyword evidence="2" id="KW-1185">Reference proteome</keyword>
<dbReference type="STRING" id="1121421.SAMN02745123_01437"/>
<sequence length="58" mass="6422">MDIAALSITKNQVQLQQDIGVAVIKKVMNAAEENGNLITQMLMKSENSMPQTKLDLYV</sequence>
<gene>
    <name evidence="1" type="ORF">SAMN02745123_01437</name>
</gene>
<dbReference type="Pfam" id="PF14070">
    <property type="entry name" value="YjfB_motility"/>
    <property type="match status" value="1"/>
</dbReference>
<dbReference type="OrthoDB" id="1924973at2"/>
<reference evidence="2" key="1">
    <citation type="submission" date="2016-11" db="EMBL/GenBank/DDBJ databases">
        <authorList>
            <person name="Varghese N."/>
            <person name="Submissions S."/>
        </authorList>
    </citation>
    <scope>NUCLEOTIDE SEQUENCE [LARGE SCALE GENOMIC DNA]</scope>
    <source>
        <strain evidence="2">DSM 10349</strain>
    </source>
</reference>
<name>A0A1M6RDM0_9FIRM</name>
<accession>A0A1M6RDM0</accession>
<dbReference type="RefSeq" id="WP_139257278.1">
    <property type="nucleotide sequence ID" value="NZ_FRAR01000010.1"/>
</dbReference>
<dbReference type="Proteomes" id="UP000183997">
    <property type="component" value="Unassembled WGS sequence"/>
</dbReference>
<evidence type="ECO:0000313" key="1">
    <source>
        <dbReference type="EMBL" id="SHK30490.1"/>
    </source>
</evidence>